<feature type="repeat" description="ANK" evidence="1">
    <location>
        <begin position="149"/>
        <end position="181"/>
    </location>
</feature>
<dbReference type="Pfam" id="PF13637">
    <property type="entry name" value="Ank_4"/>
    <property type="match status" value="1"/>
</dbReference>
<dbReference type="Pfam" id="PF12796">
    <property type="entry name" value="Ank_2"/>
    <property type="match status" value="1"/>
</dbReference>
<proteinExistence type="predicted"/>
<dbReference type="SMART" id="SM00248">
    <property type="entry name" value="ANK"/>
    <property type="match status" value="4"/>
</dbReference>
<dbReference type="InterPro" id="IPR036770">
    <property type="entry name" value="Ankyrin_rpt-contain_sf"/>
</dbReference>
<evidence type="ECO:0000313" key="2">
    <source>
        <dbReference type="EMBL" id="KAF0894632.1"/>
    </source>
</evidence>
<dbReference type="OrthoDB" id="683657at2759"/>
<dbReference type="Proteomes" id="UP000479710">
    <property type="component" value="Unassembled WGS sequence"/>
</dbReference>
<keyword evidence="3" id="KW-1185">Reference proteome</keyword>
<reference evidence="2 3" key="1">
    <citation type="submission" date="2019-11" db="EMBL/GenBank/DDBJ databases">
        <title>Whole genome sequence of Oryza granulata.</title>
        <authorList>
            <person name="Li W."/>
        </authorList>
    </citation>
    <scope>NUCLEOTIDE SEQUENCE [LARGE SCALE GENOMIC DNA]</scope>
    <source>
        <strain evidence="3">cv. Menghai</strain>
        <tissue evidence="2">Leaf</tissue>
    </source>
</reference>
<sequence length="244" mass="25844">MVPAQAFLDLLQAADDTSGSGDAAAPNSIVLTTQQLEAPDVEEGSNDQTATPQPAAAAPLLEGVTVDGDTALHVLATSGDGDGFLRSAQLIYCNAKHLLVAQNSKGDTPLHCAVRAGRPRMVSRLLDLARAEANGGELCKKIARKENGRKETALHEAVRHGSSHTVQLLMEADSELASFPKQGTSPLYLAILLERIDIAHSLYAMSGGNLSYAGPNGQNALHAAVLRGQEPQILDKWRIKVLWS</sequence>
<evidence type="ECO:0000256" key="1">
    <source>
        <dbReference type="PROSITE-ProRule" id="PRU00023"/>
    </source>
</evidence>
<keyword evidence="1" id="KW-0040">ANK repeat</keyword>
<accession>A0A6G1C385</accession>
<organism evidence="2 3">
    <name type="scientific">Oryza meyeriana var. granulata</name>
    <dbReference type="NCBI Taxonomy" id="110450"/>
    <lineage>
        <taxon>Eukaryota</taxon>
        <taxon>Viridiplantae</taxon>
        <taxon>Streptophyta</taxon>
        <taxon>Embryophyta</taxon>
        <taxon>Tracheophyta</taxon>
        <taxon>Spermatophyta</taxon>
        <taxon>Magnoliopsida</taxon>
        <taxon>Liliopsida</taxon>
        <taxon>Poales</taxon>
        <taxon>Poaceae</taxon>
        <taxon>BOP clade</taxon>
        <taxon>Oryzoideae</taxon>
        <taxon>Oryzeae</taxon>
        <taxon>Oryzinae</taxon>
        <taxon>Oryza</taxon>
        <taxon>Oryza meyeriana</taxon>
    </lineage>
</organism>
<name>A0A6G1C385_9ORYZ</name>
<dbReference type="SUPFAM" id="SSF48403">
    <property type="entry name" value="Ankyrin repeat"/>
    <property type="match status" value="1"/>
</dbReference>
<dbReference type="InterPro" id="IPR002110">
    <property type="entry name" value="Ankyrin_rpt"/>
</dbReference>
<dbReference type="PANTHER" id="PTHR24121">
    <property type="entry name" value="NO MECHANORECEPTOR POTENTIAL C, ISOFORM D-RELATED"/>
    <property type="match status" value="1"/>
</dbReference>
<dbReference type="PROSITE" id="PS50297">
    <property type="entry name" value="ANK_REP_REGION"/>
    <property type="match status" value="1"/>
</dbReference>
<dbReference type="Gene3D" id="1.25.40.20">
    <property type="entry name" value="Ankyrin repeat-containing domain"/>
    <property type="match status" value="1"/>
</dbReference>
<evidence type="ECO:0000313" key="3">
    <source>
        <dbReference type="Proteomes" id="UP000479710"/>
    </source>
</evidence>
<comment type="caution">
    <text evidence="2">The sequence shown here is derived from an EMBL/GenBank/DDBJ whole genome shotgun (WGS) entry which is preliminary data.</text>
</comment>
<dbReference type="PROSITE" id="PS50088">
    <property type="entry name" value="ANK_REPEAT"/>
    <property type="match status" value="2"/>
</dbReference>
<protein>
    <submittedName>
        <fullName evidence="2">Uncharacterized protein</fullName>
    </submittedName>
</protein>
<gene>
    <name evidence="2" type="ORF">E2562_001928</name>
</gene>
<dbReference type="EMBL" id="SPHZ02000010">
    <property type="protein sequence ID" value="KAF0894632.1"/>
    <property type="molecule type" value="Genomic_DNA"/>
</dbReference>
<dbReference type="PANTHER" id="PTHR24121:SF25">
    <property type="entry name" value="PGG DOMAIN-CONTAINING PROTEIN"/>
    <property type="match status" value="1"/>
</dbReference>
<feature type="repeat" description="ANK" evidence="1">
    <location>
        <begin position="105"/>
        <end position="127"/>
    </location>
</feature>
<dbReference type="AlphaFoldDB" id="A0A6G1C385"/>